<gene>
    <name evidence="11" type="ORF">ACJMK2_040657</name>
</gene>
<dbReference type="PANTHER" id="PTHR28652:SF2">
    <property type="entry name" value="TRANSMEMBRANE PROTEIN 59-LIKE PROTEIN"/>
    <property type="match status" value="1"/>
</dbReference>
<dbReference type="Proteomes" id="UP001634394">
    <property type="component" value="Unassembled WGS sequence"/>
</dbReference>
<evidence type="ECO:0000256" key="10">
    <source>
        <dbReference type="SAM" id="SignalP"/>
    </source>
</evidence>
<evidence type="ECO:0000256" key="8">
    <source>
        <dbReference type="ARBA" id="ARBA00023180"/>
    </source>
</evidence>
<evidence type="ECO:0000256" key="5">
    <source>
        <dbReference type="ARBA" id="ARBA00022989"/>
    </source>
</evidence>
<keyword evidence="7 9" id="KW-0472">Membrane</keyword>
<feature type="transmembrane region" description="Helical" evidence="9">
    <location>
        <begin position="254"/>
        <end position="276"/>
    </location>
</feature>
<comment type="similarity">
    <text evidence="2">Belongs to the TMEM59 family.</text>
</comment>
<organism evidence="11 12">
    <name type="scientific">Sinanodonta woodiana</name>
    <name type="common">Chinese pond mussel</name>
    <name type="synonym">Anodonta woodiana</name>
    <dbReference type="NCBI Taxonomy" id="1069815"/>
    <lineage>
        <taxon>Eukaryota</taxon>
        <taxon>Metazoa</taxon>
        <taxon>Spiralia</taxon>
        <taxon>Lophotrochozoa</taxon>
        <taxon>Mollusca</taxon>
        <taxon>Bivalvia</taxon>
        <taxon>Autobranchia</taxon>
        <taxon>Heteroconchia</taxon>
        <taxon>Palaeoheterodonta</taxon>
        <taxon>Unionida</taxon>
        <taxon>Unionoidea</taxon>
        <taxon>Unionidae</taxon>
        <taxon>Unioninae</taxon>
        <taxon>Sinanodonta</taxon>
    </lineage>
</organism>
<reference evidence="11 12" key="1">
    <citation type="submission" date="2024-11" db="EMBL/GenBank/DDBJ databases">
        <title>Chromosome-level genome assembly of the freshwater bivalve Anodonta woodiana.</title>
        <authorList>
            <person name="Chen X."/>
        </authorList>
    </citation>
    <scope>NUCLEOTIDE SEQUENCE [LARGE SCALE GENOMIC DNA]</scope>
    <source>
        <strain evidence="11">MN2024</strain>
        <tissue evidence="11">Gills</tissue>
    </source>
</reference>
<sequence>MATKTEVLWIFLSMFLTLTKAAVFESVLDDVSDCKNVCKNTYTPHTFEKNSLQDCCERGCRLYSMMEFIYNDQNTTKDVCLSSCKEAYEKTEEYDACLMGCNSQIPFSLEHQQVDTDQQNIHVLYPLMFMHSMYSSMFDQMFQQMTNTWSNFFKDTDGAVIIIQSQQQQPMYFYAEILDVPEETEGEDEYKTVNYPETILEALDNSATPILKNSQLKAHENDDVSLSARDLQEMEDSSSDWLSCVAKKSGLPRLLLTILLLMCAIAMIWLCLTAAATAPDHRLSRKPQKLSINGDLEVMNAMLSQGLKPSFPQETAEVYPLPIKIKIQQV</sequence>
<keyword evidence="4 10" id="KW-0732">Signal</keyword>
<comment type="subcellular location">
    <subcellularLocation>
        <location evidence="1">Golgi apparatus membrane</location>
        <topology evidence="1">Single-pass type I membrane protein</topology>
    </subcellularLocation>
</comment>
<name>A0ABD3W2L6_SINWO</name>
<evidence type="ECO:0000313" key="11">
    <source>
        <dbReference type="EMBL" id="KAL3867810.1"/>
    </source>
</evidence>
<evidence type="ECO:0000256" key="1">
    <source>
        <dbReference type="ARBA" id="ARBA00004614"/>
    </source>
</evidence>
<dbReference type="Pfam" id="PF12280">
    <property type="entry name" value="BSMAP"/>
    <property type="match status" value="1"/>
</dbReference>
<dbReference type="AlphaFoldDB" id="A0ABD3W2L6"/>
<keyword evidence="8" id="KW-0325">Glycoprotein</keyword>
<proteinExistence type="inferred from homology"/>
<accession>A0ABD3W2L6</accession>
<keyword evidence="3 9" id="KW-0812">Transmembrane</keyword>
<keyword evidence="6" id="KW-0333">Golgi apparatus</keyword>
<evidence type="ECO:0000256" key="6">
    <source>
        <dbReference type="ARBA" id="ARBA00023034"/>
    </source>
</evidence>
<keyword evidence="12" id="KW-1185">Reference proteome</keyword>
<keyword evidence="5 9" id="KW-1133">Transmembrane helix</keyword>
<dbReference type="GO" id="GO:0000139">
    <property type="term" value="C:Golgi membrane"/>
    <property type="evidence" value="ECO:0007669"/>
    <property type="project" value="UniProtKB-SubCell"/>
</dbReference>
<evidence type="ECO:0000313" key="12">
    <source>
        <dbReference type="Proteomes" id="UP001634394"/>
    </source>
</evidence>
<dbReference type="PANTHER" id="PTHR28652">
    <property type="entry name" value="TRANSMEMBRANE PROTEIN 59-LIKE PROTEIN"/>
    <property type="match status" value="1"/>
</dbReference>
<evidence type="ECO:0000256" key="2">
    <source>
        <dbReference type="ARBA" id="ARBA00009643"/>
    </source>
</evidence>
<evidence type="ECO:0000256" key="9">
    <source>
        <dbReference type="SAM" id="Phobius"/>
    </source>
</evidence>
<feature type="chain" id="PRO_5044819985" description="Transmembrane protein 59" evidence="10">
    <location>
        <begin position="22"/>
        <end position="330"/>
    </location>
</feature>
<evidence type="ECO:0000256" key="4">
    <source>
        <dbReference type="ARBA" id="ARBA00022729"/>
    </source>
</evidence>
<comment type="caution">
    <text evidence="11">The sequence shown here is derived from an EMBL/GenBank/DDBJ whole genome shotgun (WGS) entry which is preliminary data.</text>
</comment>
<dbReference type="EMBL" id="JBJQND010000008">
    <property type="protein sequence ID" value="KAL3867810.1"/>
    <property type="molecule type" value="Genomic_DNA"/>
</dbReference>
<dbReference type="InterPro" id="IPR022065">
    <property type="entry name" value="Uncharacterised_TMEM59"/>
</dbReference>
<protein>
    <recommendedName>
        <fullName evidence="13">Transmembrane protein 59</fullName>
    </recommendedName>
</protein>
<evidence type="ECO:0000256" key="7">
    <source>
        <dbReference type="ARBA" id="ARBA00023136"/>
    </source>
</evidence>
<evidence type="ECO:0008006" key="13">
    <source>
        <dbReference type="Google" id="ProtNLM"/>
    </source>
</evidence>
<evidence type="ECO:0000256" key="3">
    <source>
        <dbReference type="ARBA" id="ARBA00022692"/>
    </source>
</evidence>
<feature type="signal peptide" evidence="10">
    <location>
        <begin position="1"/>
        <end position="21"/>
    </location>
</feature>